<dbReference type="CDD" id="cd17502">
    <property type="entry name" value="MFS_Azr1_MDR_like"/>
    <property type="match status" value="1"/>
</dbReference>
<feature type="domain" description="Major facilitator superfamily (MFS) profile" evidence="8">
    <location>
        <begin position="76"/>
        <end position="568"/>
    </location>
</feature>
<feature type="transmembrane region" description="Helical" evidence="7">
    <location>
        <begin position="205"/>
        <end position="225"/>
    </location>
</feature>
<keyword evidence="5 7" id="KW-0472">Membrane</keyword>
<feature type="transmembrane region" description="Helical" evidence="7">
    <location>
        <begin position="402"/>
        <end position="420"/>
    </location>
</feature>
<dbReference type="AlphaFoldDB" id="A0AAN8F5B8"/>
<evidence type="ECO:0000256" key="2">
    <source>
        <dbReference type="ARBA" id="ARBA00007520"/>
    </source>
</evidence>
<dbReference type="GO" id="GO:0005886">
    <property type="term" value="C:plasma membrane"/>
    <property type="evidence" value="ECO:0007669"/>
    <property type="project" value="TreeGrafter"/>
</dbReference>
<feature type="transmembrane region" description="Helical" evidence="7">
    <location>
        <begin position="465"/>
        <end position="486"/>
    </location>
</feature>
<protein>
    <recommendedName>
        <fullName evidence="8">Major facilitator superfamily (MFS) profile domain-containing protein</fullName>
    </recommendedName>
</protein>
<feature type="transmembrane region" description="Helical" evidence="7">
    <location>
        <begin position="374"/>
        <end position="393"/>
    </location>
</feature>
<dbReference type="PROSITE" id="PS50850">
    <property type="entry name" value="MFS"/>
    <property type="match status" value="1"/>
</dbReference>
<accession>A0AAN8F5B8</accession>
<evidence type="ECO:0000313" key="10">
    <source>
        <dbReference type="Proteomes" id="UP001316803"/>
    </source>
</evidence>
<dbReference type="PANTHER" id="PTHR23501">
    <property type="entry name" value="MAJOR FACILITATOR SUPERFAMILY"/>
    <property type="match status" value="1"/>
</dbReference>
<feature type="transmembrane region" description="Helical" evidence="7">
    <location>
        <begin position="270"/>
        <end position="290"/>
    </location>
</feature>
<reference evidence="9 10" key="1">
    <citation type="submission" date="2022-12" db="EMBL/GenBank/DDBJ databases">
        <title>Genomic features and morphological characterization of a novel Knufia sp. strain isolated from spacecraft assembly facility.</title>
        <authorList>
            <person name="Teixeira M."/>
            <person name="Chander A.M."/>
            <person name="Stajich J.E."/>
            <person name="Venkateswaran K."/>
        </authorList>
    </citation>
    <scope>NUCLEOTIDE SEQUENCE [LARGE SCALE GENOMIC DNA]</scope>
    <source>
        <strain evidence="9 10">FJI-L2-BK-P2</strain>
    </source>
</reference>
<comment type="caution">
    <text evidence="9">The sequence shown here is derived from an EMBL/GenBank/DDBJ whole genome shotgun (WGS) entry which is preliminary data.</text>
</comment>
<dbReference type="Gene3D" id="1.20.1720.10">
    <property type="entry name" value="Multidrug resistance protein D"/>
    <property type="match status" value="1"/>
</dbReference>
<keyword evidence="4 7" id="KW-1133">Transmembrane helix</keyword>
<dbReference type="SUPFAM" id="SSF103473">
    <property type="entry name" value="MFS general substrate transporter"/>
    <property type="match status" value="1"/>
</dbReference>
<evidence type="ECO:0000256" key="6">
    <source>
        <dbReference type="SAM" id="MobiDB-lite"/>
    </source>
</evidence>
<feature type="transmembrane region" description="Helical" evidence="7">
    <location>
        <begin position="336"/>
        <end position="354"/>
    </location>
</feature>
<dbReference type="PANTHER" id="PTHR23501:SF158">
    <property type="entry name" value="TRANSPORTER, PUTATIVE (AFU_ORTHOLOGUE AFUA_5G14490)-RELATED"/>
    <property type="match status" value="1"/>
</dbReference>
<evidence type="ECO:0000256" key="4">
    <source>
        <dbReference type="ARBA" id="ARBA00022989"/>
    </source>
</evidence>
<evidence type="ECO:0000256" key="1">
    <source>
        <dbReference type="ARBA" id="ARBA00004141"/>
    </source>
</evidence>
<dbReference type="FunFam" id="1.20.1720.10:FF:000014">
    <property type="entry name" value="MFS drug transporter, putative"/>
    <property type="match status" value="1"/>
</dbReference>
<evidence type="ECO:0000256" key="5">
    <source>
        <dbReference type="ARBA" id="ARBA00023136"/>
    </source>
</evidence>
<evidence type="ECO:0000256" key="7">
    <source>
        <dbReference type="SAM" id="Phobius"/>
    </source>
</evidence>
<feature type="transmembrane region" description="Helical" evidence="7">
    <location>
        <begin position="546"/>
        <end position="564"/>
    </location>
</feature>
<gene>
    <name evidence="9" type="ORF">OHC33_007350</name>
</gene>
<dbReference type="InterPro" id="IPR011701">
    <property type="entry name" value="MFS"/>
</dbReference>
<dbReference type="GO" id="GO:0022857">
    <property type="term" value="F:transmembrane transporter activity"/>
    <property type="evidence" value="ECO:0007669"/>
    <property type="project" value="InterPro"/>
</dbReference>
<comment type="subcellular location">
    <subcellularLocation>
        <location evidence="1">Membrane</location>
        <topology evidence="1">Multi-pass membrane protein</topology>
    </subcellularLocation>
</comment>
<dbReference type="Proteomes" id="UP001316803">
    <property type="component" value="Unassembled WGS sequence"/>
</dbReference>
<evidence type="ECO:0000313" key="9">
    <source>
        <dbReference type="EMBL" id="KAK5951671.1"/>
    </source>
</evidence>
<dbReference type="InterPro" id="IPR020846">
    <property type="entry name" value="MFS_dom"/>
</dbReference>
<dbReference type="InterPro" id="IPR036259">
    <property type="entry name" value="MFS_trans_sf"/>
</dbReference>
<organism evidence="9 10">
    <name type="scientific">Knufia fluminis</name>
    <dbReference type="NCBI Taxonomy" id="191047"/>
    <lineage>
        <taxon>Eukaryota</taxon>
        <taxon>Fungi</taxon>
        <taxon>Dikarya</taxon>
        <taxon>Ascomycota</taxon>
        <taxon>Pezizomycotina</taxon>
        <taxon>Eurotiomycetes</taxon>
        <taxon>Chaetothyriomycetidae</taxon>
        <taxon>Chaetothyriales</taxon>
        <taxon>Trichomeriaceae</taxon>
        <taxon>Knufia</taxon>
    </lineage>
</organism>
<feature type="transmembrane region" description="Helical" evidence="7">
    <location>
        <begin position="73"/>
        <end position="98"/>
    </location>
</feature>
<evidence type="ECO:0000256" key="3">
    <source>
        <dbReference type="ARBA" id="ARBA00022692"/>
    </source>
</evidence>
<feature type="transmembrane region" description="Helical" evidence="7">
    <location>
        <begin position="141"/>
        <end position="162"/>
    </location>
</feature>
<feature type="transmembrane region" description="Helical" evidence="7">
    <location>
        <begin position="231"/>
        <end position="249"/>
    </location>
</feature>
<name>A0AAN8F5B8_9EURO</name>
<feature type="transmembrane region" description="Helical" evidence="7">
    <location>
        <begin position="174"/>
        <end position="193"/>
    </location>
</feature>
<feature type="transmembrane region" description="Helical" evidence="7">
    <location>
        <begin position="110"/>
        <end position="129"/>
    </location>
</feature>
<proteinExistence type="inferred from homology"/>
<sequence>MVTNIPSQNHPVPSEPSVGTASLATDHIMSSLDSKPAIFTPVVPPPTNSSDSKLDGTHISPAEQTESRSNLRLTFILAALFLSLFVAALDATIVATAIPVITHELNSATGYTWIGAAYLIANAVGAPIWGKLSDIWGRKVIMLSAVTVFFASSTICATATTIRTLIAGRALQGAAGGGLILLVHVVISDVFSMRRRSLFMGITEAVWAAAGGLGPPLGGIFASLVSWRWCFYINLPICGVAFVLLVLFLDVKHEKTSFGTGMKAMDWWGLFSFLAFSLMILLGLDFGGVVFAWDSAKVICLIVIGAVMLGVFMYSEARLARYPLIPLNLFRDKSNLAALGVTAFHGLAFIPGEYYVPLYLQAVKGKSPVGSGVLLVPLVVATASVGVLSGVVIHRTGRFRELIWVGTALLCLADGMFIRLSPETSLGEFIGLTILFGCGAGMLFEPPLIAVQSRSKQEDVTTATSTVAFIRSMAVAVSVVIGGVVFQNSMDSESDTLSRAGLPANVVEALSGKEAAANVALAKQLTDPLQQEAVKQAFAFGLRNMWILYTVLAGMGVLSGFFVGRAKLSSDHVETVTGIKQEKSKISENIEMA</sequence>
<feature type="region of interest" description="Disordered" evidence="6">
    <location>
        <begin position="1"/>
        <end position="20"/>
    </location>
</feature>
<keyword evidence="3 7" id="KW-0812">Transmembrane</keyword>
<feature type="transmembrane region" description="Helical" evidence="7">
    <location>
        <begin position="296"/>
        <end position="315"/>
    </location>
</feature>
<dbReference type="Pfam" id="PF07690">
    <property type="entry name" value="MFS_1"/>
    <property type="match status" value="1"/>
</dbReference>
<dbReference type="EMBL" id="JAKLMC020000019">
    <property type="protein sequence ID" value="KAK5951671.1"/>
    <property type="molecule type" value="Genomic_DNA"/>
</dbReference>
<keyword evidence="10" id="KW-1185">Reference proteome</keyword>
<comment type="similarity">
    <text evidence="2">Belongs to the major facilitator superfamily. TCR/Tet family.</text>
</comment>
<feature type="transmembrane region" description="Helical" evidence="7">
    <location>
        <begin position="426"/>
        <end position="444"/>
    </location>
</feature>
<evidence type="ECO:0000259" key="8">
    <source>
        <dbReference type="PROSITE" id="PS50850"/>
    </source>
</evidence>
<dbReference type="Gene3D" id="1.20.1250.20">
    <property type="entry name" value="MFS general substrate transporter like domains"/>
    <property type="match status" value="1"/>
</dbReference>